<reference evidence="13" key="1">
    <citation type="submission" date="2025-08" db="UniProtKB">
        <authorList>
            <consortium name="RefSeq"/>
        </authorList>
    </citation>
    <scope>IDENTIFICATION</scope>
</reference>
<dbReference type="Proteomes" id="UP000515203">
    <property type="component" value="Unplaced"/>
</dbReference>
<organism evidence="12 13">
    <name type="scientific">Octodon degus</name>
    <name type="common">Degu</name>
    <name type="synonym">Sciurus degus</name>
    <dbReference type="NCBI Taxonomy" id="10160"/>
    <lineage>
        <taxon>Eukaryota</taxon>
        <taxon>Metazoa</taxon>
        <taxon>Chordata</taxon>
        <taxon>Craniata</taxon>
        <taxon>Vertebrata</taxon>
        <taxon>Euteleostomi</taxon>
        <taxon>Mammalia</taxon>
        <taxon>Eutheria</taxon>
        <taxon>Euarchontoglires</taxon>
        <taxon>Glires</taxon>
        <taxon>Rodentia</taxon>
        <taxon>Hystricomorpha</taxon>
        <taxon>Octodontidae</taxon>
        <taxon>Octodon</taxon>
    </lineage>
</organism>
<sequence length="148" mass="16682">MSPLQLLFQASPATLLLLLCLQLGISTAQEDTTPRRAIILDVDMPQEAKPGEEVTLQLTVQTELRECVVIKTYLQSSKPIDGAFNYKYTSCLCEDYPKNFYWDFQSEDTVEIRAVVDIIEELNICPDDLAVVPIGVNTYYSENTLVIN</sequence>
<dbReference type="AlphaFoldDB" id="A0A6P3EPB1"/>
<dbReference type="InParanoid" id="A0A6P3EPB1"/>
<comment type="subcellular location">
    <subcellularLocation>
        <location evidence="1">Secreted</location>
    </subcellularLocation>
</comment>
<evidence type="ECO:0000256" key="7">
    <source>
        <dbReference type="ARBA" id="ARBA00032342"/>
    </source>
</evidence>
<dbReference type="SUPFAM" id="SSF81296">
    <property type="entry name" value="E set domains"/>
    <property type="match status" value="1"/>
</dbReference>
<accession>A0A6P3EPB1</accession>
<feature type="chain" id="PRO_5028341530" description="Prolactin-inducible protein homolog" evidence="11">
    <location>
        <begin position="29"/>
        <end position="148"/>
    </location>
</feature>
<dbReference type="PANTHER" id="PTHR15096">
    <property type="entry name" value="PROLACTIN-INDUCIBLE PROTEIN/SEMINAL VESICLE ANTIGEN"/>
    <property type="match status" value="1"/>
</dbReference>
<dbReference type="PIRSF" id="PIRSF002572">
    <property type="entry name" value="PIP-GCDFP-15"/>
    <property type="match status" value="1"/>
</dbReference>
<evidence type="ECO:0000256" key="5">
    <source>
        <dbReference type="ARBA" id="ARBA00023157"/>
    </source>
</evidence>
<comment type="subunit">
    <text evidence="6">Monomer. Interacts with AZGP1.</text>
</comment>
<evidence type="ECO:0000256" key="9">
    <source>
        <dbReference type="PIRSR" id="PIRSR002572-1"/>
    </source>
</evidence>
<evidence type="ECO:0000256" key="3">
    <source>
        <dbReference type="ARBA" id="ARBA00022525"/>
    </source>
</evidence>
<feature type="signal peptide" evidence="11">
    <location>
        <begin position="1"/>
        <end position="28"/>
    </location>
</feature>
<keyword evidence="5 9" id="KW-1015">Disulfide bond</keyword>
<evidence type="ECO:0000313" key="12">
    <source>
        <dbReference type="Proteomes" id="UP000515203"/>
    </source>
</evidence>
<evidence type="ECO:0000256" key="1">
    <source>
        <dbReference type="ARBA" id="ARBA00004613"/>
    </source>
</evidence>
<keyword evidence="12" id="KW-1185">Reference proteome</keyword>
<evidence type="ECO:0000256" key="2">
    <source>
        <dbReference type="ARBA" id="ARBA00006819"/>
    </source>
</evidence>
<dbReference type="GO" id="GO:0002682">
    <property type="term" value="P:regulation of immune system process"/>
    <property type="evidence" value="ECO:0007669"/>
    <property type="project" value="TreeGrafter"/>
</dbReference>
<dbReference type="InterPro" id="IPR007990">
    <property type="entry name" value="PIP"/>
</dbReference>
<proteinExistence type="inferred from homology"/>
<dbReference type="FunFam" id="2.60.40.10:FF:001572">
    <property type="entry name" value="Prolactin-inducible protein homolog"/>
    <property type="match status" value="1"/>
</dbReference>
<evidence type="ECO:0000256" key="4">
    <source>
        <dbReference type="ARBA" id="ARBA00022729"/>
    </source>
</evidence>
<dbReference type="Gene3D" id="2.60.40.10">
    <property type="entry name" value="Immunoglobulins"/>
    <property type="match status" value="1"/>
</dbReference>
<evidence type="ECO:0000256" key="11">
    <source>
        <dbReference type="SAM" id="SignalP"/>
    </source>
</evidence>
<dbReference type="OrthoDB" id="9835042at2759"/>
<evidence type="ECO:0000313" key="13">
    <source>
        <dbReference type="RefSeq" id="XP_004629165.1"/>
    </source>
</evidence>
<name>A0A6P3EPB1_OCTDE</name>
<dbReference type="GeneID" id="101575660"/>
<dbReference type="GO" id="GO:0004190">
    <property type="term" value="F:aspartic-type endopeptidase activity"/>
    <property type="evidence" value="ECO:0007669"/>
    <property type="project" value="TreeGrafter"/>
</dbReference>
<comment type="similarity">
    <text evidence="2">Belongs to the PIP family.</text>
</comment>
<dbReference type="InterPro" id="IPR013783">
    <property type="entry name" value="Ig-like_fold"/>
</dbReference>
<dbReference type="GO" id="GO:0006508">
    <property type="term" value="P:proteolysis"/>
    <property type="evidence" value="ECO:0007669"/>
    <property type="project" value="TreeGrafter"/>
</dbReference>
<keyword evidence="4 11" id="KW-0732">Signal</keyword>
<dbReference type="FunCoup" id="A0A6P3EPB1">
    <property type="interactions" value="34"/>
</dbReference>
<feature type="disulfide bond" evidence="9">
    <location>
        <begin position="91"/>
        <end position="125"/>
    </location>
</feature>
<dbReference type="Pfam" id="PF05326">
    <property type="entry name" value="SVA"/>
    <property type="match status" value="1"/>
</dbReference>
<gene>
    <name evidence="13" type="primary">LOC101575660</name>
</gene>
<dbReference type="RefSeq" id="XP_004629165.1">
    <property type="nucleotide sequence ID" value="XM_004629108.1"/>
</dbReference>
<dbReference type="GO" id="GO:0005615">
    <property type="term" value="C:extracellular space"/>
    <property type="evidence" value="ECO:0007669"/>
    <property type="project" value="TreeGrafter"/>
</dbReference>
<evidence type="ECO:0000256" key="8">
    <source>
        <dbReference type="ARBA" id="ARBA00068499"/>
    </source>
</evidence>
<dbReference type="PANTHER" id="PTHR15096:SF5">
    <property type="entry name" value="PROLACTIN-INDUCIBLE PROTEIN"/>
    <property type="match status" value="1"/>
</dbReference>
<feature type="modified residue" description="Pyrrolidone carboxylic acid" evidence="10">
    <location>
        <position position="29"/>
    </location>
</feature>
<protein>
    <recommendedName>
        <fullName evidence="8">Prolactin-inducible protein homolog</fullName>
    </recommendedName>
    <alternativeName>
        <fullName evidence="7">Prolactin-induced protein</fullName>
    </alternativeName>
</protein>
<evidence type="ECO:0000256" key="6">
    <source>
        <dbReference type="ARBA" id="ARBA00025932"/>
    </source>
</evidence>
<evidence type="ECO:0000256" key="10">
    <source>
        <dbReference type="PIRSR" id="PIRSR002572-2"/>
    </source>
</evidence>
<keyword evidence="3" id="KW-0964">Secreted</keyword>
<feature type="disulfide bond" evidence="9">
    <location>
        <begin position="67"/>
        <end position="93"/>
    </location>
</feature>
<dbReference type="InterPro" id="IPR014756">
    <property type="entry name" value="Ig_E-set"/>
</dbReference>